<evidence type="ECO:0000256" key="1">
    <source>
        <dbReference type="SAM" id="Phobius"/>
    </source>
</evidence>
<dbReference type="AlphaFoldDB" id="A0A4R4ZDL9"/>
<proteinExistence type="predicted"/>
<accession>A0A4R4ZDL9</accession>
<keyword evidence="1" id="KW-1133">Transmembrane helix</keyword>
<dbReference type="OrthoDB" id="9862940at2"/>
<protein>
    <submittedName>
        <fullName evidence="2">Uncharacterized protein</fullName>
    </submittedName>
</protein>
<dbReference type="EMBL" id="SMKW01000001">
    <property type="protein sequence ID" value="TDD56581.1"/>
    <property type="molecule type" value="Genomic_DNA"/>
</dbReference>
<keyword evidence="3" id="KW-1185">Reference proteome</keyword>
<keyword evidence="1" id="KW-0472">Membrane</keyword>
<organism evidence="2 3">
    <name type="scientific">Saccharopolyspora elongata</name>
    <dbReference type="NCBI Taxonomy" id="2530387"/>
    <lineage>
        <taxon>Bacteria</taxon>
        <taxon>Bacillati</taxon>
        <taxon>Actinomycetota</taxon>
        <taxon>Actinomycetes</taxon>
        <taxon>Pseudonocardiales</taxon>
        <taxon>Pseudonocardiaceae</taxon>
        <taxon>Saccharopolyspora</taxon>
    </lineage>
</organism>
<dbReference type="Proteomes" id="UP000294947">
    <property type="component" value="Unassembled WGS sequence"/>
</dbReference>
<keyword evidence="1" id="KW-0812">Transmembrane</keyword>
<dbReference type="RefSeq" id="WP_132479132.1">
    <property type="nucleotide sequence ID" value="NZ_SMKW01000001.1"/>
</dbReference>
<name>A0A4R4ZDL9_9PSEU</name>
<feature type="transmembrane region" description="Helical" evidence="1">
    <location>
        <begin position="21"/>
        <end position="45"/>
    </location>
</feature>
<sequence length="133" mass="13693">MQAESEPTPDGYVTEVQRREVVVGCGLAAILAPLLSLAAVLVVAAPDSDASGFANGMRFWLVAMVGWPVLTAVLAVPLVVLVPRSLAQGRRDRAAQAVDGAPVGEWSAKQRLLVFGTAAGMLVLFVVGVAIGG</sequence>
<reference evidence="2 3" key="1">
    <citation type="submission" date="2019-03" db="EMBL/GenBank/DDBJ databases">
        <title>Draft genome sequences of novel Actinobacteria.</title>
        <authorList>
            <person name="Sahin N."/>
            <person name="Ay H."/>
            <person name="Saygin H."/>
        </authorList>
    </citation>
    <scope>NUCLEOTIDE SEQUENCE [LARGE SCALE GENOMIC DNA]</scope>
    <source>
        <strain evidence="2 3">7K502</strain>
    </source>
</reference>
<feature type="transmembrane region" description="Helical" evidence="1">
    <location>
        <begin position="112"/>
        <end position="131"/>
    </location>
</feature>
<gene>
    <name evidence="2" type="ORF">E1288_00360</name>
</gene>
<evidence type="ECO:0000313" key="3">
    <source>
        <dbReference type="Proteomes" id="UP000294947"/>
    </source>
</evidence>
<feature type="transmembrane region" description="Helical" evidence="1">
    <location>
        <begin position="57"/>
        <end position="82"/>
    </location>
</feature>
<evidence type="ECO:0000313" key="2">
    <source>
        <dbReference type="EMBL" id="TDD56581.1"/>
    </source>
</evidence>
<comment type="caution">
    <text evidence="2">The sequence shown here is derived from an EMBL/GenBank/DDBJ whole genome shotgun (WGS) entry which is preliminary data.</text>
</comment>